<organism evidence="1 2">
    <name type="scientific">Ancylomarina euxinus</name>
    <dbReference type="NCBI Taxonomy" id="2283627"/>
    <lineage>
        <taxon>Bacteria</taxon>
        <taxon>Pseudomonadati</taxon>
        <taxon>Bacteroidota</taxon>
        <taxon>Bacteroidia</taxon>
        <taxon>Marinilabiliales</taxon>
        <taxon>Marinifilaceae</taxon>
        <taxon>Ancylomarina</taxon>
    </lineage>
</organism>
<dbReference type="OrthoDB" id="1121991at2"/>
<gene>
    <name evidence="1" type="ORF">DWB61_03700</name>
</gene>
<accession>A0A425Y799</accession>
<dbReference type="EMBL" id="QQWG01000002">
    <property type="protein sequence ID" value="RRG24230.1"/>
    <property type="molecule type" value="Genomic_DNA"/>
</dbReference>
<dbReference type="RefSeq" id="WP_125029540.1">
    <property type="nucleotide sequence ID" value="NZ_JAPXVP010000002.1"/>
</dbReference>
<proteinExistence type="predicted"/>
<reference evidence="1 2" key="1">
    <citation type="submission" date="2018-07" db="EMBL/GenBank/DDBJ databases">
        <title>Draft genome sequence of Ancylomarina sp. M1P.</title>
        <authorList>
            <person name="Yadav S."/>
            <person name="Villanueva L."/>
            <person name="Damste J.S.S."/>
        </authorList>
    </citation>
    <scope>NUCLEOTIDE SEQUENCE [LARGE SCALE GENOMIC DNA]</scope>
    <source>
        <strain evidence="1 2">M1P</strain>
    </source>
</reference>
<evidence type="ECO:0008006" key="3">
    <source>
        <dbReference type="Google" id="ProtNLM"/>
    </source>
</evidence>
<comment type="caution">
    <text evidence="1">The sequence shown here is derived from an EMBL/GenBank/DDBJ whole genome shotgun (WGS) entry which is preliminary data.</text>
</comment>
<name>A0A425Y799_9BACT</name>
<evidence type="ECO:0000313" key="1">
    <source>
        <dbReference type="EMBL" id="RRG24230.1"/>
    </source>
</evidence>
<sequence length="63" mass="7540">MEYRTMSKKELAAELDIHPSTLTRRMEKCLKPEFMKHIKDKSLLFENEVKHIHEGITGINKKW</sequence>
<protein>
    <recommendedName>
        <fullName evidence="3">DNA binding HTH domain-containing protein</fullName>
    </recommendedName>
</protein>
<dbReference type="AlphaFoldDB" id="A0A425Y799"/>
<keyword evidence="2" id="KW-1185">Reference proteome</keyword>
<evidence type="ECO:0000313" key="2">
    <source>
        <dbReference type="Proteomes" id="UP000285794"/>
    </source>
</evidence>
<dbReference type="Proteomes" id="UP000285794">
    <property type="component" value="Unassembled WGS sequence"/>
</dbReference>